<evidence type="ECO:0000313" key="2">
    <source>
        <dbReference type="Proteomes" id="UP000494106"/>
    </source>
</evidence>
<dbReference type="OrthoDB" id="10023262at2759"/>
<protein>
    <submittedName>
        <fullName evidence="1">Uncharacterized protein</fullName>
    </submittedName>
</protein>
<reference evidence="1 2" key="1">
    <citation type="submission" date="2020-04" db="EMBL/GenBank/DDBJ databases">
        <authorList>
            <person name="Wallbank WR R."/>
            <person name="Pardo Diaz C."/>
            <person name="Kozak K."/>
            <person name="Martin S."/>
            <person name="Jiggins C."/>
            <person name="Moest M."/>
            <person name="Warren A I."/>
            <person name="Byers J.R.P. K."/>
            <person name="Montejo-Kovacevich G."/>
            <person name="Yen C E."/>
        </authorList>
    </citation>
    <scope>NUCLEOTIDE SEQUENCE [LARGE SCALE GENOMIC DNA]</scope>
</reference>
<dbReference type="EMBL" id="CADEBC010000135">
    <property type="protein sequence ID" value="CAB3223585.1"/>
    <property type="molecule type" value="Genomic_DNA"/>
</dbReference>
<name>A0A8S0YUT1_ARCPL</name>
<proteinExistence type="predicted"/>
<dbReference type="AlphaFoldDB" id="A0A8S0YUT1"/>
<keyword evidence="2" id="KW-1185">Reference proteome</keyword>
<sequence>MSSDEEPSTSESVRRKKYLQYYRKEWEVQFPGWLQDSRKGESYAYCKSCNKDINITSGKDAIKKHSSSQAHSISSKNIKSQPKISSFTVTKTQKSDTLVKQGEIRLASFVVEQNLPFTIMEHLAKLMQAVCPDSKIAKEIKCSSTKTHDIIDHIIGKESFINLCEDLGQTKFSLIIDVSTDLSTTKHIFARHMLVPNCHAL</sequence>
<dbReference type="Proteomes" id="UP000494106">
    <property type="component" value="Unassembled WGS sequence"/>
</dbReference>
<gene>
    <name evidence="1" type="ORF">APLA_LOCUS1721</name>
</gene>
<accession>A0A8S0YUT1</accession>
<comment type="caution">
    <text evidence="1">The sequence shown here is derived from an EMBL/GenBank/DDBJ whole genome shotgun (WGS) entry which is preliminary data.</text>
</comment>
<dbReference type="PANTHER" id="PTHR37162">
    <property type="entry name" value="HAT FAMILY DIMERISATION DOMAINCONTAINING PROTEIN-RELATED"/>
    <property type="match status" value="1"/>
</dbReference>
<organism evidence="1 2">
    <name type="scientific">Arctia plantaginis</name>
    <name type="common">Wood tiger moth</name>
    <name type="synonym">Phalaena plantaginis</name>
    <dbReference type="NCBI Taxonomy" id="874455"/>
    <lineage>
        <taxon>Eukaryota</taxon>
        <taxon>Metazoa</taxon>
        <taxon>Ecdysozoa</taxon>
        <taxon>Arthropoda</taxon>
        <taxon>Hexapoda</taxon>
        <taxon>Insecta</taxon>
        <taxon>Pterygota</taxon>
        <taxon>Neoptera</taxon>
        <taxon>Endopterygota</taxon>
        <taxon>Lepidoptera</taxon>
        <taxon>Glossata</taxon>
        <taxon>Ditrysia</taxon>
        <taxon>Noctuoidea</taxon>
        <taxon>Erebidae</taxon>
        <taxon>Arctiinae</taxon>
        <taxon>Arctia</taxon>
    </lineage>
</organism>
<evidence type="ECO:0000313" key="1">
    <source>
        <dbReference type="EMBL" id="CAB3223585.1"/>
    </source>
</evidence>
<dbReference type="PANTHER" id="PTHR37162:SF1">
    <property type="entry name" value="BED-TYPE DOMAIN-CONTAINING PROTEIN"/>
    <property type="match status" value="1"/>
</dbReference>